<dbReference type="PROSITE" id="PS50088">
    <property type="entry name" value="ANK_REPEAT"/>
    <property type="match status" value="2"/>
</dbReference>
<dbReference type="GO" id="GO:0005789">
    <property type="term" value="C:endoplasmic reticulum membrane"/>
    <property type="evidence" value="ECO:0007669"/>
    <property type="project" value="UniProtKB-ARBA"/>
</dbReference>
<evidence type="ECO:0000313" key="8">
    <source>
        <dbReference type="EMBL" id="CCD23679.1"/>
    </source>
</evidence>
<dbReference type="SUPFAM" id="SSF48403">
    <property type="entry name" value="Ankyrin repeat"/>
    <property type="match status" value="1"/>
</dbReference>
<dbReference type="GeneID" id="11496454"/>
<evidence type="ECO:0000256" key="5">
    <source>
        <dbReference type="SAM" id="MobiDB-lite"/>
    </source>
</evidence>
<reference evidence="8 9" key="1">
    <citation type="journal article" date="2011" name="Proc. Natl. Acad. Sci. U.S.A.">
        <title>Evolutionary erosion of yeast sex chromosomes by mating-type switching accidents.</title>
        <authorList>
            <person name="Gordon J.L."/>
            <person name="Armisen D."/>
            <person name="Proux-Wera E."/>
            <person name="Oheigeartaigh S.S."/>
            <person name="Byrne K.P."/>
            <person name="Wolfe K.H."/>
        </authorList>
    </citation>
    <scope>NUCLEOTIDE SEQUENCE [LARGE SCALE GENOMIC DNA]</scope>
    <source>
        <strain evidence="9">ATCC 10597 / BCRC 20456 / CBS 421 / NBRC 0211 / NRRL Y-12639</strain>
    </source>
</reference>
<dbReference type="GO" id="GO:0045944">
    <property type="term" value="P:positive regulation of transcription by RNA polymerase II"/>
    <property type="evidence" value="ECO:0007669"/>
    <property type="project" value="UniProtKB-ARBA"/>
</dbReference>
<dbReference type="HOGENOM" id="CLU_004311_0_0_1"/>
<keyword evidence="6" id="KW-1133">Transmembrane helix</keyword>
<dbReference type="PROSITE" id="PS50297">
    <property type="entry name" value="ANK_REP_REGION"/>
    <property type="match status" value="2"/>
</dbReference>
<dbReference type="Gene3D" id="1.25.40.20">
    <property type="entry name" value="Ankyrin repeat-containing domain"/>
    <property type="match status" value="1"/>
</dbReference>
<keyword evidence="3 4" id="KW-0040">ANK repeat</keyword>
<proteinExistence type="predicted"/>
<feature type="repeat" description="ANK" evidence="4">
    <location>
        <begin position="867"/>
        <end position="899"/>
    </location>
</feature>
<dbReference type="Pfam" id="PF12796">
    <property type="entry name" value="Ank_2"/>
    <property type="match status" value="1"/>
</dbReference>
<dbReference type="OMA" id="RAPHEDY"/>
<keyword evidence="2" id="KW-0677">Repeat</keyword>
<dbReference type="InterPro" id="IPR036770">
    <property type="entry name" value="Ankyrin_rpt-contain_sf"/>
</dbReference>
<keyword evidence="1" id="KW-0597">Phosphoprotein</keyword>
<feature type="compositionally biased region" description="Polar residues" evidence="5">
    <location>
        <begin position="1"/>
        <end position="10"/>
    </location>
</feature>
<feature type="compositionally biased region" description="Low complexity" evidence="5">
    <location>
        <begin position="448"/>
        <end position="463"/>
    </location>
</feature>
<feature type="region of interest" description="Disordered" evidence="5">
    <location>
        <begin position="502"/>
        <end position="552"/>
    </location>
</feature>
<evidence type="ECO:0000313" key="9">
    <source>
        <dbReference type="Proteomes" id="UP000000689"/>
    </source>
</evidence>
<dbReference type="Pfam" id="PF01833">
    <property type="entry name" value="TIG"/>
    <property type="match status" value="1"/>
</dbReference>
<dbReference type="KEGG" id="ndi:NDAI_0C00180"/>
<dbReference type="InterPro" id="IPR013783">
    <property type="entry name" value="Ig-like_fold"/>
</dbReference>
<accession>G0W7B8</accession>
<evidence type="ECO:0000256" key="1">
    <source>
        <dbReference type="ARBA" id="ARBA00022553"/>
    </source>
</evidence>
<dbReference type="InterPro" id="IPR057962">
    <property type="entry name" value="SPT23_MGA2_DBD"/>
</dbReference>
<feature type="transmembrane region" description="Helical" evidence="6">
    <location>
        <begin position="1169"/>
        <end position="1190"/>
    </location>
</feature>
<dbReference type="GO" id="GO:2001280">
    <property type="term" value="P:positive regulation of unsaturated fatty acid biosynthetic process"/>
    <property type="evidence" value="ECO:0007669"/>
    <property type="project" value="UniProtKB-ARBA"/>
</dbReference>
<evidence type="ECO:0000256" key="2">
    <source>
        <dbReference type="ARBA" id="ARBA00022737"/>
    </source>
</evidence>
<dbReference type="AlphaFoldDB" id="G0W7B8"/>
<sequence>MITSMQNTVPLKTPPDTVKKDDLNIDPLEATTLDNFIMSASSLLSSLDNNTHQLLPSTNQNSAIIPVESQLFLQSPIQQQQQQQQNGTGTAPGTGAIETRQEQNNNDVTPLRIKSITTAMTYHDSEASPYNTTTSITNQFQKPKAISTSKSTSTSTKGKLTNELRSQIDETFSFGKIESFDTQLQNLTEFIKIDSNQLPFQLQVGNLPKVSRVENQMNINLKLSPTISTSSSSSSPFLKENLLYLPTNTIAKEKFYLQKPLNQYPQDIIEKLLHLEAFVVSIENNTNTFKQIYVCDRCVKREQRRASRRKSGLCDNLLWCQDSNKSVLIFNNKQIIPLIEEENNDSNDSTKQFELSSRIVCYCRHHKSPFGFKILFLIKNFKNEIIAKALTDSIMIIDKKSNSSEELWLNGNNELSVPSDSDIISNFAHPSSYSTINPLNLNHNKTSSFGNNNSDTNNLSMNTYLDNHPYQPTTTNSSSSSSSQILNINMATNNNKIYTNNNNNTMLFPSPNSVSEASSEVNSSTYHNSQPPPPPHQYHQYPHHHHHHHQRKFSTQSSISSINETAPAFSFSSSSISMNNNIDRNMNINNNNNNNVTNFVTNKRVRHNIDDDQFPQQYQQQQQQQMQMQMQMQVQQAHQQNPLTTLYPKTPSFAHLSAEFIHPSFVNQPIVQRIIPSQGSINGGIEITILGSKFKQGQIIKFGENIALSSQCWNETTMVTYLPPSSVAGQVYVTVLNSNNNNNNNNNGNTTNENHLEIPQNYKGVFTYIDDTDKQLIELALQIVGLKMTGKLEDAKNIAKRIIGQENSKFITPQSQPSSSSTSSSSCSSSWCFSDSIYQNKESYEGILCSIIKKSDSSYNLSIRDNVGRTLLHLASHKGYFHLCSNLIYKGARIDSRDSFGFTPLHYACISGNIKIIELLMKCNVADINSKICNGLTARDLFMKNHIHTTEPSNILSLDDIEYILDLFEKYEDGNVISQRNDSNSSFQSSLGLIDYPNNDIITYQNSQSLQRTSNLSSSNEKEHGYEQDNDSLSLLDHDDDNISVIDLIAANNTVNNNNNNNNNNNTLWNRMIHRFNDRELPKYEDLFPNGNLFWDSTNKQSKTSNENVPTLPINNSIIISNNTLTSCQSLTDDIDSPSNDEADDIELFTKSINNFFEHKRRSLKNDKMLLFFWIPLMAVLLSWLFLYSISSNDTIIPRISTMIPKYLRNSLAKIVLGNQRMQSALKEQISNFQTTTRVFQNGIGA</sequence>
<evidence type="ECO:0000256" key="6">
    <source>
        <dbReference type="SAM" id="Phobius"/>
    </source>
</evidence>
<gene>
    <name evidence="8" type="primary">NDAI0C00180</name>
    <name evidence="8" type="ordered locus">NDAI_0C00180</name>
</gene>
<dbReference type="GO" id="GO:0033554">
    <property type="term" value="P:cellular response to stress"/>
    <property type="evidence" value="ECO:0007669"/>
    <property type="project" value="UniProtKB-ARBA"/>
</dbReference>
<feature type="compositionally biased region" description="Low complexity" evidence="5">
    <location>
        <begin position="502"/>
        <end position="524"/>
    </location>
</feature>
<evidence type="ECO:0000256" key="4">
    <source>
        <dbReference type="PROSITE-ProRule" id="PRU00023"/>
    </source>
</evidence>
<dbReference type="SUPFAM" id="SSF81296">
    <property type="entry name" value="E set domains"/>
    <property type="match status" value="1"/>
</dbReference>
<dbReference type="eggNOG" id="KOG3836">
    <property type="taxonomic scope" value="Eukaryota"/>
</dbReference>
<dbReference type="GO" id="GO:0005634">
    <property type="term" value="C:nucleus"/>
    <property type="evidence" value="ECO:0007669"/>
    <property type="project" value="UniProtKB-ARBA"/>
</dbReference>
<dbReference type="OrthoDB" id="71307at2759"/>
<dbReference type="Pfam" id="PF25603">
    <property type="entry name" value="SPT23_MGA2_DBD"/>
    <property type="match status" value="1"/>
</dbReference>
<dbReference type="InterPro" id="IPR002110">
    <property type="entry name" value="Ankyrin_rpt"/>
</dbReference>
<dbReference type="InterPro" id="IPR014756">
    <property type="entry name" value="Ig_E-set"/>
</dbReference>
<keyword evidence="9" id="KW-1185">Reference proteome</keyword>
<evidence type="ECO:0000259" key="7">
    <source>
        <dbReference type="SMART" id="SM00429"/>
    </source>
</evidence>
<dbReference type="InterPro" id="IPR002909">
    <property type="entry name" value="IPT_dom"/>
</dbReference>
<organism evidence="8 9">
    <name type="scientific">Naumovozyma dairenensis (strain ATCC 10597 / BCRC 20456 / CBS 421 / NBRC 0211 / NRRL Y-12639)</name>
    <name type="common">Saccharomyces dairenensis</name>
    <dbReference type="NCBI Taxonomy" id="1071378"/>
    <lineage>
        <taxon>Eukaryota</taxon>
        <taxon>Fungi</taxon>
        <taxon>Dikarya</taxon>
        <taxon>Ascomycota</taxon>
        <taxon>Saccharomycotina</taxon>
        <taxon>Saccharomycetes</taxon>
        <taxon>Saccharomycetales</taxon>
        <taxon>Saccharomycetaceae</taxon>
        <taxon>Naumovozyma</taxon>
    </lineage>
</organism>
<dbReference type="PANTHER" id="PTHR24126">
    <property type="entry name" value="ANKYRIN REPEAT, PH AND SEC7 DOMAIN CONTAINING PROTEIN SECG-RELATED"/>
    <property type="match status" value="1"/>
</dbReference>
<keyword evidence="6" id="KW-0472">Membrane</keyword>
<evidence type="ECO:0000256" key="3">
    <source>
        <dbReference type="ARBA" id="ARBA00023043"/>
    </source>
</evidence>
<dbReference type="Proteomes" id="UP000000689">
    <property type="component" value="Chromosome 3"/>
</dbReference>
<feature type="region of interest" description="Disordered" evidence="5">
    <location>
        <begin position="1"/>
        <end position="22"/>
    </location>
</feature>
<dbReference type="CDD" id="cd00102">
    <property type="entry name" value="IPT"/>
    <property type="match status" value="1"/>
</dbReference>
<protein>
    <recommendedName>
        <fullName evidence="7">IPT/TIG domain-containing protein</fullName>
    </recommendedName>
</protein>
<dbReference type="GO" id="GO:0030466">
    <property type="term" value="P:silent mating-type cassette heterochromatin formation"/>
    <property type="evidence" value="ECO:0007669"/>
    <property type="project" value="UniProtKB-ARBA"/>
</dbReference>
<dbReference type="SMART" id="SM00429">
    <property type="entry name" value="IPT"/>
    <property type="match status" value="1"/>
</dbReference>
<dbReference type="SMART" id="SM00248">
    <property type="entry name" value="ANK"/>
    <property type="match status" value="2"/>
</dbReference>
<dbReference type="FunFam" id="2.60.40.10:FF:001880">
    <property type="entry name" value="Mga2p"/>
    <property type="match status" value="1"/>
</dbReference>
<feature type="region of interest" description="Disordered" evidence="5">
    <location>
        <begin position="75"/>
        <end position="107"/>
    </location>
</feature>
<feature type="domain" description="IPT/TIG" evidence="7">
    <location>
        <begin position="668"/>
        <end position="759"/>
    </location>
</feature>
<name>G0W7B8_NAUDC</name>
<feature type="compositionally biased region" description="Basic residues" evidence="5">
    <location>
        <begin position="541"/>
        <end position="552"/>
    </location>
</feature>
<dbReference type="Gene3D" id="2.60.40.10">
    <property type="entry name" value="Immunoglobulins"/>
    <property type="match status" value="1"/>
</dbReference>
<keyword evidence="6" id="KW-0812">Transmembrane</keyword>
<feature type="region of interest" description="Disordered" evidence="5">
    <location>
        <begin position="448"/>
        <end position="483"/>
    </location>
</feature>
<dbReference type="RefSeq" id="XP_003668922.1">
    <property type="nucleotide sequence ID" value="XM_003668874.1"/>
</dbReference>
<dbReference type="STRING" id="1071378.G0W7B8"/>
<feature type="compositionally biased region" description="Polar residues" evidence="5">
    <location>
        <begin position="1008"/>
        <end position="1019"/>
    </location>
</feature>
<feature type="region of interest" description="Disordered" evidence="5">
    <location>
        <begin position="1008"/>
        <end position="1034"/>
    </location>
</feature>
<feature type="repeat" description="ANK" evidence="4">
    <location>
        <begin position="900"/>
        <end position="922"/>
    </location>
</feature>
<dbReference type="EMBL" id="HE580269">
    <property type="protein sequence ID" value="CCD23679.1"/>
    <property type="molecule type" value="Genomic_DNA"/>
</dbReference>